<evidence type="ECO:0000256" key="3">
    <source>
        <dbReference type="ARBA" id="ARBA00012784"/>
    </source>
</evidence>
<dbReference type="InterPro" id="IPR006330">
    <property type="entry name" value="Ado/ade_deaminase"/>
</dbReference>
<evidence type="ECO:0000256" key="5">
    <source>
        <dbReference type="ARBA" id="ARBA00022801"/>
    </source>
</evidence>
<dbReference type="PANTHER" id="PTHR11409">
    <property type="entry name" value="ADENOSINE DEAMINASE"/>
    <property type="match status" value="1"/>
</dbReference>
<dbReference type="GO" id="GO:0046872">
    <property type="term" value="F:metal ion binding"/>
    <property type="evidence" value="ECO:0007669"/>
    <property type="project" value="UniProtKB-KW"/>
</dbReference>
<gene>
    <name evidence="8" type="ORF">SIL20_09790</name>
</gene>
<name>A0AAJ2VUC0_9ENTR</name>
<evidence type="ECO:0000256" key="1">
    <source>
        <dbReference type="ARBA" id="ARBA00001947"/>
    </source>
</evidence>
<dbReference type="Gene3D" id="3.20.20.140">
    <property type="entry name" value="Metal-dependent hydrolases"/>
    <property type="match status" value="1"/>
</dbReference>
<evidence type="ECO:0000256" key="6">
    <source>
        <dbReference type="ARBA" id="ARBA00022833"/>
    </source>
</evidence>
<dbReference type="PANTHER" id="PTHR11409:SF43">
    <property type="entry name" value="ADENOSINE DEAMINASE"/>
    <property type="match status" value="1"/>
</dbReference>
<dbReference type="GO" id="GO:0005829">
    <property type="term" value="C:cytosol"/>
    <property type="evidence" value="ECO:0007669"/>
    <property type="project" value="TreeGrafter"/>
</dbReference>
<accession>A0AAJ2VUC0</accession>
<protein>
    <recommendedName>
        <fullName evidence="3">adenosine deaminase</fullName>
        <ecNumber evidence="3">3.5.4.4</ecNumber>
    </recommendedName>
</protein>
<sequence length="326" mass="36504">MDLYEARMMDKGELHVHLNGLVSTQVIRGVLEKNIIEMPEHFNIDTDLNVTHPARSLVDYLKPWQFLRLIPASRFDLSIMIESAFSNLIAENIKFVELRNSIIYIALLNNISVSEALKWVLDDIDFFSRKFNIQAGLILTITRGEYAPEHLRSLLGAYKSLGCPAGVIGLDLAGNEDITPPPETASLFRSAKDKYGLGITIHAGETGNADNIRNAIISYGADRIGHGTAVIRSPEIMDLIRERDICIEVCPVSNRLTGAVSDIDPHPVGEMINHNIPFVICSDNPAIHRSSLSEDYVAFMQETKNFIVMDNMYETQKRYSFLKGVK</sequence>
<proteinExistence type="inferred from homology"/>
<dbReference type="InterPro" id="IPR001365">
    <property type="entry name" value="A_deaminase_dom"/>
</dbReference>
<comment type="cofactor">
    <cofactor evidence="1">
        <name>Zn(2+)</name>
        <dbReference type="ChEBI" id="CHEBI:29105"/>
    </cofactor>
</comment>
<dbReference type="EC" id="3.5.4.4" evidence="3"/>
<dbReference type="InterPro" id="IPR032466">
    <property type="entry name" value="Metal_Hydrolase"/>
</dbReference>
<feature type="domain" description="Adenosine deaminase" evidence="7">
    <location>
        <begin position="11"/>
        <end position="301"/>
    </location>
</feature>
<evidence type="ECO:0000256" key="4">
    <source>
        <dbReference type="ARBA" id="ARBA00022723"/>
    </source>
</evidence>
<dbReference type="Proteomes" id="UP001282336">
    <property type="component" value="Unassembled WGS sequence"/>
</dbReference>
<dbReference type="SUPFAM" id="SSF51556">
    <property type="entry name" value="Metallo-dependent hydrolases"/>
    <property type="match status" value="1"/>
</dbReference>
<dbReference type="Pfam" id="PF00962">
    <property type="entry name" value="A_deaminase"/>
    <property type="match status" value="1"/>
</dbReference>
<organism evidence="8 9">
    <name type="scientific">Scandinavium lactucae</name>
    <dbReference type="NCBI Taxonomy" id="3095028"/>
    <lineage>
        <taxon>Bacteria</taxon>
        <taxon>Pseudomonadati</taxon>
        <taxon>Pseudomonadota</taxon>
        <taxon>Gammaproteobacteria</taxon>
        <taxon>Enterobacterales</taxon>
        <taxon>Enterobacteriaceae</taxon>
        <taxon>Scandinavium</taxon>
    </lineage>
</organism>
<evidence type="ECO:0000313" key="9">
    <source>
        <dbReference type="Proteomes" id="UP001282336"/>
    </source>
</evidence>
<evidence type="ECO:0000313" key="8">
    <source>
        <dbReference type="EMBL" id="MDX6031798.1"/>
    </source>
</evidence>
<dbReference type="GO" id="GO:0043103">
    <property type="term" value="P:hypoxanthine salvage"/>
    <property type="evidence" value="ECO:0007669"/>
    <property type="project" value="TreeGrafter"/>
</dbReference>
<dbReference type="RefSeq" id="WP_319628344.1">
    <property type="nucleotide sequence ID" value="NZ_JAWXRB010000043.1"/>
</dbReference>
<dbReference type="GO" id="GO:0046103">
    <property type="term" value="P:inosine biosynthetic process"/>
    <property type="evidence" value="ECO:0007669"/>
    <property type="project" value="TreeGrafter"/>
</dbReference>
<comment type="caution">
    <text evidence="8">The sequence shown here is derived from an EMBL/GenBank/DDBJ whole genome shotgun (WGS) entry which is preliminary data.</text>
</comment>
<dbReference type="AlphaFoldDB" id="A0AAJ2VUC0"/>
<keyword evidence="6" id="KW-0862">Zinc</keyword>
<dbReference type="EMBL" id="JAWXRC010000024">
    <property type="protein sequence ID" value="MDX6031798.1"/>
    <property type="molecule type" value="Genomic_DNA"/>
</dbReference>
<keyword evidence="4" id="KW-0479">Metal-binding</keyword>
<reference evidence="8" key="1">
    <citation type="submission" date="2023-11" db="EMBL/GenBank/DDBJ databases">
        <title>Scandinavium wanjuensis sp. nov., isolated from lettuce South Korea.</title>
        <authorList>
            <person name="Park J."/>
            <person name="Park S."/>
            <person name="Oh K.K."/>
            <person name="Cho G.S."/>
            <person name="Franz C.M.A.P."/>
        </authorList>
    </citation>
    <scope>NUCLEOTIDE SEQUENCE</scope>
    <source>
        <strain evidence="8">V105_12</strain>
    </source>
</reference>
<keyword evidence="5" id="KW-0378">Hydrolase</keyword>
<comment type="similarity">
    <text evidence="2">Belongs to the metallo-dependent hydrolases superfamily. Adenosine and AMP deaminases family.</text>
</comment>
<dbReference type="GO" id="GO:0006154">
    <property type="term" value="P:adenosine catabolic process"/>
    <property type="evidence" value="ECO:0007669"/>
    <property type="project" value="TreeGrafter"/>
</dbReference>
<dbReference type="GO" id="GO:0004000">
    <property type="term" value="F:adenosine deaminase activity"/>
    <property type="evidence" value="ECO:0007669"/>
    <property type="project" value="UniProtKB-ARBA"/>
</dbReference>
<evidence type="ECO:0000259" key="7">
    <source>
        <dbReference type="Pfam" id="PF00962"/>
    </source>
</evidence>
<evidence type="ECO:0000256" key="2">
    <source>
        <dbReference type="ARBA" id="ARBA00006676"/>
    </source>
</evidence>